<feature type="binding site" evidence="4">
    <location>
        <position position="285"/>
    </location>
    <ligand>
        <name>substrate</name>
    </ligand>
</feature>
<proteinExistence type="inferred from homology"/>
<keyword evidence="2 4" id="KW-0413">Isomerase</keyword>
<comment type="similarity">
    <text evidence="4">Belongs to the NAD(P)-dependent epimerase/dehydratase family. HldD subfamily.</text>
</comment>
<feature type="transmembrane region" description="Helical" evidence="5">
    <location>
        <begin position="6"/>
        <end position="26"/>
    </location>
</feature>
<dbReference type="GO" id="GO:0050661">
    <property type="term" value="F:NADP binding"/>
    <property type="evidence" value="ECO:0007669"/>
    <property type="project" value="InterPro"/>
</dbReference>
<dbReference type="Pfam" id="PF01370">
    <property type="entry name" value="Epimerase"/>
    <property type="match status" value="1"/>
</dbReference>
<dbReference type="GO" id="GO:0008712">
    <property type="term" value="F:ADP-glyceromanno-heptose 6-epimerase activity"/>
    <property type="evidence" value="ECO:0007669"/>
    <property type="project" value="UniProtKB-UniRule"/>
</dbReference>
<dbReference type="GO" id="GO:0005975">
    <property type="term" value="P:carbohydrate metabolic process"/>
    <property type="evidence" value="ECO:0007669"/>
    <property type="project" value="UniProtKB-UniRule"/>
</dbReference>
<dbReference type="NCBIfam" id="TIGR02197">
    <property type="entry name" value="heptose_epim"/>
    <property type="match status" value="1"/>
</dbReference>
<dbReference type="EMBL" id="BBWV01000003">
    <property type="protein sequence ID" value="GAO44176.1"/>
    <property type="molecule type" value="Genomic_DNA"/>
</dbReference>
<dbReference type="SUPFAM" id="SSF51735">
    <property type="entry name" value="NAD(P)-binding Rossmann-fold domains"/>
    <property type="match status" value="1"/>
</dbReference>
<evidence type="ECO:0000256" key="4">
    <source>
        <dbReference type="HAMAP-Rule" id="MF_01601"/>
    </source>
</evidence>
<dbReference type="PANTHER" id="PTHR43103:SF3">
    <property type="entry name" value="ADP-L-GLYCERO-D-MANNO-HEPTOSE-6-EPIMERASE"/>
    <property type="match status" value="1"/>
</dbReference>
<comment type="function">
    <text evidence="4">Catalyzes the interconversion between ADP-D-glycero-beta-D-manno-heptose and ADP-L-glycero-beta-D-manno-heptose via an epimerization at carbon 6 of the heptose.</text>
</comment>
<accession>A0A0E9N3C7</accession>
<feature type="binding site" evidence="4">
    <location>
        <position position="43"/>
    </location>
    <ligand>
        <name>NADP(+)</name>
        <dbReference type="ChEBI" id="CHEBI:58349"/>
    </ligand>
</feature>
<feature type="binding site" evidence="4">
    <location>
        <begin position="78"/>
        <end position="82"/>
    </location>
    <ligand>
        <name>NADP(+)</name>
        <dbReference type="ChEBI" id="CHEBI:58349"/>
    </ligand>
</feature>
<feature type="binding site" evidence="4">
    <location>
        <position position="150"/>
    </location>
    <ligand>
        <name>NADP(+)</name>
        <dbReference type="ChEBI" id="CHEBI:58349"/>
    </ligand>
</feature>
<feature type="binding site" evidence="4">
    <location>
        <position position="175"/>
    </location>
    <ligand>
        <name>NADP(+)</name>
        <dbReference type="ChEBI" id="CHEBI:58349"/>
    </ligand>
</feature>
<dbReference type="AlphaFoldDB" id="A0A0E9N3C7"/>
<feature type="binding site" evidence="4">
    <location>
        <begin position="206"/>
        <end position="209"/>
    </location>
    <ligand>
        <name>substrate</name>
    </ligand>
</feature>
<feature type="active site" description="Proton acceptor" evidence="4">
    <location>
        <position position="146"/>
    </location>
</feature>
<reference evidence="7 8" key="1">
    <citation type="submission" date="2015-04" db="EMBL/GenBank/DDBJ databases">
        <title>Whole genome shotgun sequence of Flavihumibacter petaseus NBRC 106054.</title>
        <authorList>
            <person name="Miyazawa S."/>
            <person name="Hosoyama A."/>
            <person name="Hashimoto M."/>
            <person name="Noguchi M."/>
            <person name="Tsuchikane K."/>
            <person name="Ohji S."/>
            <person name="Yamazoe A."/>
            <person name="Ichikawa N."/>
            <person name="Kimura A."/>
            <person name="Fujita N."/>
        </authorList>
    </citation>
    <scope>NUCLEOTIDE SEQUENCE [LARGE SCALE GENOMIC DNA]</scope>
    <source>
        <strain evidence="7 8">NBRC 106054</strain>
    </source>
</reference>
<comment type="caution">
    <text evidence="7">The sequence shown here is derived from an EMBL/GenBank/DDBJ whole genome shotgun (WGS) entry which is preliminary data.</text>
</comment>
<gene>
    <name evidence="4 7" type="primary">hldD</name>
    <name evidence="7" type="ORF">FPE01S_03_02140</name>
</gene>
<dbReference type="EC" id="5.1.3.20" evidence="4"/>
<feature type="binding site" evidence="4">
    <location>
        <begin position="36"/>
        <end position="37"/>
    </location>
    <ligand>
        <name>NADP(+)</name>
        <dbReference type="ChEBI" id="CHEBI:58349"/>
    </ligand>
</feature>
<organism evidence="7 8">
    <name type="scientific">Flavihumibacter petaseus NBRC 106054</name>
    <dbReference type="NCBI Taxonomy" id="1220578"/>
    <lineage>
        <taxon>Bacteria</taxon>
        <taxon>Pseudomonadati</taxon>
        <taxon>Bacteroidota</taxon>
        <taxon>Chitinophagia</taxon>
        <taxon>Chitinophagales</taxon>
        <taxon>Chitinophagaceae</taxon>
        <taxon>Flavihumibacter</taxon>
    </lineage>
</organism>
<keyword evidence="5" id="KW-1133">Transmembrane helix</keyword>
<feature type="active site" description="Proton acceptor" evidence="4">
    <location>
        <position position="183"/>
    </location>
</feature>
<evidence type="ECO:0000256" key="5">
    <source>
        <dbReference type="SAM" id="Phobius"/>
    </source>
</evidence>
<dbReference type="InterPro" id="IPR036291">
    <property type="entry name" value="NAD(P)-bd_dom_sf"/>
</dbReference>
<keyword evidence="1 4" id="KW-0521">NADP</keyword>
<evidence type="ECO:0000256" key="1">
    <source>
        <dbReference type="ARBA" id="ARBA00022857"/>
    </source>
</evidence>
<dbReference type="GO" id="GO:0097171">
    <property type="term" value="P:ADP-L-glycero-beta-D-manno-heptose biosynthetic process"/>
    <property type="evidence" value="ECO:0007669"/>
    <property type="project" value="UniProtKB-UniPathway"/>
</dbReference>
<keyword evidence="3 4" id="KW-0119">Carbohydrate metabolism</keyword>
<feature type="binding site" evidence="4">
    <location>
        <position position="58"/>
    </location>
    <ligand>
        <name>NADP(+)</name>
        <dbReference type="ChEBI" id="CHEBI:58349"/>
    </ligand>
</feature>
<dbReference type="Gene3D" id="3.40.50.720">
    <property type="entry name" value="NAD(P)-binding Rossmann-like Domain"/>
    <property type="match status" value="1"/>
</dbReference>
<keyword evidence="8" id="KW-1185">Reference proteome</keyword>
<evidence type="ECO:0000313" key="7">
    <source>
        <dbReference type="EMBL" id="GAO44176.1"/>
    </source>
</evidence>
<dbReference type="RefSeq" id="WP_217998229.1">
    <property type="nucleotide sequence ID" value="NZ_BBWV01000003.1"/>
</dbReference>
<dbReference type="InterPro" id="IPR001509">
    <property type="entry name" value="Epimerase_deHydtase"/>
</dbReference>
<dbReference type="InterPro" id="IPR011912">
    <property type="entry name" value="Heptose_epim"/>
</dbReference>
<comment type="caution">
    <text evidence="4">Lacks conserved residue(s) required for the propagation of feature annotation.</text>
</comment>
<keyword evidence="5" id="KW-0472">Membrane</keyword>
<feature type="binding site" evidence="4">
    <location>
        <position position="185"/>
    </location>
    <ligand>
        <name>substrate</name>
    </ligand>
</feature>
<dbReference type="PANTHER" id="PTHR43103">
    <property type="entry name" value="NUCLEOSIDE-DIPHOSPHATE-SUGAR EPIMERASE"/>
    <property type="match status" value="1"/>
</dbReference>
<feature type="binding site" evidence="4">
    <location>
        <position position="220"/>
    </location>
    <ligand>
        <name>substrate</name>
    </ligand>
</feature>
<feature type="binding site" evidence="4">
    <location>
        <position position="174"/>
    </location>
    <ligand>
        <name>substrate</name>
    </ligand>
</feature>
<keyword evidence="5" id="KW-0812">Transmembrane</keyword>
<comment type="cofactor">
    <cofactor evidence="4">
        <name>NADP(+)</name>
        <dbReference type="ChEBI" id="CHEBI:58349"/>
    </cofactor>
    <text evidence="4">Binds 1 NADP(+) per subunit.</text>
</comment>
<feature type="binding site" evidence="4">
    <location>
        <begin position="15"/>
        <end position="16"/>
    </location>
    <ligand>
        <name>NADP(+)</name>
        <dbReference type="ChEBI" id="CHEBI:58349"/>
    </ligand>
</feature>
<comment type="catalytic activity">
    <reaction evidence="4">
        <text>ADP-D-glycero-beta-D-manno-heptose = ADP-L-glycero-beta-D-manno-heptose</text>
        <dbReference type="Rhea" id="RHEA:17577"/>
        <dbReference type="ChEBI" id="CHEBI:59967"/>
        <dbReference type="ChEBI" id="CHEBI:61506"/>
        <dbReference type="EC" id="5.1.3.20"/>
    </reaction>
</comment>
<name>A0A0E9N3C7_9BACT</name>
<comment type="subunit">
    <text evidence="4">Homopentamer.</text>
</comment>
<evidence type="ECO:0000256" key="2">
    <source>
        <dbReference type="ARBA" id="ARBA00023235"/>
    </source>
</evidence>
<dbReference type="CDD" id="cd05248">
    <property type="entry name" value="ADP_GME_SDR_e"/>
    <property type="match status" value="1"/>
</dbReference>
<dbReference type="UniPathway" id="UPA00356">
    <property type="reaction ID" value="UER00440"/>
</dbReference>
<dbReference type="PROSITE" id="PS51257">
    <property type="entry name" value="PROKAR_LIPOPROTEIN"/>
    <property type="match status" value="1"/>
</dbReference>
<evidence type="ECO:0000256" key="3">
    <source>
        <dbReference type="ARBA" id="ARBA00023277"/>
    </source>
</evidence>
<comment type="domain">
    <text evidence="4">Contains a large N-terminal NADP-binding domain, and a smaller C-terminal substrate-binding domain.</text>
</comment>
<protein>
    <recommendedName>
        <fullName evidence="4">ADP-L-glycero-D-manno-heptose-6-epimerase</fullName>
        <ecNumber evidence="4">5.1.3.20</ecNumber>
    </recommendedName>
    <alternativeName>
        <fullName evidence="4">ADP-L-glycero-beta-D-manno-heptose-6-epimerase</fullName>
        <shortName evidence="4">ADP-glyceromanno-heptose 6-epimerase</shortName>
        <shortName evidence="4">ADP-hep 6-epimerase</shortName>
        <shortName evidence="4">AGME</shortName>
    </alternativeName>
</protein>
<sequence length="326" mass="38140">MNKNSVIVVTGAAGFIGSCLVGFLNLKGFNNLILVDDFSKSEKEPNLLNKRFLHMVERSRFFEWLGSQKPHIDFIFHIGARTDTTEFNYAIHQELNVEYSQKIWNYCCVHNIPLVYASSAATYGSGEYGYKDDHQLSFSLKPLNPYGVSKNEFDKWVLHETYRPPFWAGLKFFNVYGPNEYHKGRMASVIWHSFRQVQQNGKVKLFRSHRPDFKDGQQLRDFVYVKDVIRICYWLMENQPASGLYNLGTGSARAFQDLVLSTFRGMDREPVIEFIDMPEDIRDKYQYFTEADMRKLRDAGYSEPFYSLEEGVEDYVRNYLMSGKFY</sequence>
<feature type="binding site" evidence="4">
    <location>
        <position position="183"/>
    </location>
    <ligand>
        <name>NADP(+)</name>
        <dbReference type="ChEBI" id="CHEBI:58349"/>
    </ligand>
</feature>
<feature type="domain" description="NAD-dependent epimerase/dehydratase" evidence="6">
    <location>
        <begin position="7"/>
        <end position="248"/>
    </location>
</feature>
<dbReference type="HAMAP" id="MF_01601">
    <property type="entry name" value="Heptose_epimerase"/>
    <property type="match status" value="1"/>
</dbReference>
<evidence type="ECO:0000313" key="8">
    <source>
        <dbReference type="Proteomes" id="UP000033121"/>
    </source>
</evidence>
<feature type="binding site" evidence="4">
    <location>
        <position position="192"/>
    </location>
    <ligand>
        <name>substrate</name>
    </ligand>
</feature>
<comment type="pathway">
    <text evidence="4">Nucleotide-sugar biosynthesis; ADP-L-glycero-beta-D-manno-heptose biosynthesis; ADP-L-glycero-beta-D-manno-heptose from D-glycero-beta-D-manno-heptose 7-phosphate: step 4/4.</text>
</comment>
<evidence type="ECO:0000259" key="6">
    <source>
        <dbReference type="Pfam" id="PF01370"/>
    </source>
</evidence>
<dbReference type="Gene3D" id="3.90.25.10">
    <property type="entry name" value="UDP-galactose 4-epimerase, domain 1"/>
    <property type="match status" value="1"/>
</dbReference>
<dbReference type="Proteomes" id="UP000033121">
    <property type="component" value="Unassembled WGS sequence"/>
</dbReference>
<dbReference type="STRING" id="1220578.FPE01S_03_02140"/>